<proteinExistence type="inferred from homology"/>
<dbReference type="EMBL" id="FNHB01000001">
    <property type="protein sequence ID" value="SDL78072.1"/>
    <property type="molecule type" value="Genomic_DNA"/>
</dbReference>
<dbReference type="InterPro" id="IPR001958">
    <property type="entry name" value="Tet-R_TetA/multi-R_MdtG-like"/>
</dbReference>
<dbReference type="PANTHER" id="PTHR23504:SF115">
    <property type="entry name" value="MULTIDRUG RESISTANCE PROTEIN 2"/>
    <property type="match status" value="1"/>
</dbReference>
<dbReference type="OrthoDB" id="9793283at2"/>
<feature type="transmembrane region" description="Helical" evidence="7">
    <location>
        <begin position="135"/>
        <end position="157"/>
    </location>
</feature>
<dbReference type="CDD" id="cd17325">
    <property type="entry name" value="MFS_MdtG_SLC18_like"/>
    <property type="match status" value="1"/>
</dbReference>
<evidence type="ECO:0000313" key="10">
    <source>
        <dbReference type="Proteomes" id="UP000214880"/>
    </source>
</evidence>
<evidence type="ECO:0000256" key="4">
    <source>
        <dbReference type="ARBA" id="ARBA00022692"/>
    </source>
</evidence>
<dbReference type="InterPro" id="IPR020846">
    <property type="entry name" value="MFS_dom"/>
</dbReference>
<feature type="transmembrane region" description="Helical" evidence="7">
    <location>
        <begin position="285"/>
        <end position="302"/>
    </location>
</feature>
<gene>
    <name evidence="9" type="ORF">SAMN04488502_101809</name>
</gene>
<dbReference type="PRINTS" id="PR01035">
    <property type="entry name" value="TCRTETA"/>
</dbReference>
<evidence type="ECO:0000256" key="1">
    <source>
        <dbReference type="ARBA" id="ARBA00004651"/>
    </source>
</evidence>
<dbReference type="Proteomes" id="UP000214880">
    <property type="component" value="Unassembled WGS sequence"/>
</dbReference>
<dbReference type="PROSITE" id="PS00216">
    <property type="entry name" value="SUGAR_TRANSPORT_1"/>
    <property type="match status" value="1"/>
</dbReference>
<sequence length="408" mass="43771">MITVNCHNAPLVILIINMFIAQLGVGLIIPVLPKYMQLFAASGAVLGYLVSAMGLTLFLFSPLAGELSDRYGRKRAIVFGLSMFCLSQYLFGAASELWLLYVSRLIGGIGIAFTSPAITAYIADITTEDERGKGMSWLSAAMALGIVIGPGVGGVLAEYDLRLPFYFAAVASALSMLASILVLPETLSPKIKTAAGKAEKKQPRNVLRHFAASFQTPYLSLLVLFFILTFALVNVEVVFGLYLAVKYGYTPQDIAILFTVGAAAGVIIQALFMDWLLRRFGEQQVIRLSLSLAAIALLLLLVPKTYFMLLSVTVFFFSFTAALRPALTTLLSKLAGAEQGFAAGLSNAYTSLAIIAGPAAAGLLFDLHTDLPYLFGAVLMLASLAVPLKERQPETALSAVQTERTDTI</sequence>
<dbReference type="GO" id="GO:0022857">
    <property type="term" value="F:transmembrane transporter activity"/>
    <property type="evidence" value="ECO:0007669"/>
    <property type="project" value="InterPro"/>
</dbReference>
<evidence type="ECO:0000256" key="2">
    <source>
        <dbReference type="ARBA" id="ARBA00007520"/>
    </source>
</evidence>
<dbReference type="PROSITE" id="PS50850">
    <property type="entry name" value="MFS"/>
    <property type="match status" value="1"/>
</dbReference>
<dbReference type="STRING" id="146817.SAMN04488502_101809"/>
<feature type="transmembrane region" description="Helical" evidence="7">
    <location>
        <begin position="101"/>
        <end position="123"/>
    </location>
</feature>
<dbReference type="InterPro" id="IPR005829">
    <property type="entry name" value="Sugar_transporter_CS"/>
</dbReference>
<feature type="transmembrane region" description="Helical" evidence="7">
    <location>
        <begin position="308"/>
        <end position="327"/>
    </location>
</feature>
<feature type="transmembrane region" description="Helical" evidence="7">
    <location>
        <begin position="76"/>
        <end position="95"/>
    </location>
</feature>
<name>A0A1G9MUX1_9FIRM</name>
<keyword evidence="4 7" id="KW-0812">Transmembrane</keyword>
<dbReference type="AlphaFoldDB" id="A0A1G9MUX1"/>
<feature type="transmembrane region" description="Helical" evidence="7">
    <location>
        <begin position="12"/>
        <end position="32"/>
    </location>
</feature>
<keyword evidence="3" id="KW-0813">Transport</keyword>
<dbReference type="Pfam" id="PF07690">
    <property type="entry name" value="MFS_1"/>
    <property type="match status" value="1"/>
</dbReference>
<dbReference type="PANTHER" id="PTHR23504">
    <property type="entry name" value="MAJOR FACILITATOR SUPERFAMILY DOMAIN-CONTAINING PROTEIN 10"/>
    <property type="match status" value="1"/>
</dbReference>
<feature type="transmembrane region" description="Helical" evidence="7">
    <location>
        <begin position="38"/>
        <end position="64"/>
    </location>
</feature>
<evidence type="ECO:0000256" key="5">
    <source>
        <dbReference type="ARBA" id="ARBA00022989"/>
    </source>
</evidence>
<evidence type="ECO:0000313" key="9">
    <source>
        <dbReference type="EMBL" id="SDL78072.1"/>
    </source>
</evidence>
<dbReference type="RefSeq" id="WP_092068572.1">
    <property type="nucleotide sequence ID" value="NZ_FNHB01000001.1"/>
</dbReference>
<dbReference type="InterPro" id="IPR011701">
    <property type="entry name" value="MFS"/>
</dbReference>
<comment type="similarity">
    <text evidence="2">Belongs to the major facilitator superfamily. TCR/Tet family.</text>
</comment>
<comment type="subcellular location">
    <subcellularLocation>
        <location evidence="1">Cell membrane</location>
        <topology evidence="1">Multi-pass membrane protein</topology>
    </subcellularLocation>
</comment>
<keyword evidence="5 7" id="KW-1133">Transmembrane helix</keyword>
<keyword evidence="6 7" id="KW-0472">Membrane</keyword>
<feature type="transmembrane region" description="Helical" evidence="7">
    <location>
        <begin position="348"/>
        <end position="365"/>
    </location>
</feature>
<feature type="transmembrane region" description="Helical" evidence="7">
    <location>
        <begin position="254"/>
        <end position="273"/>
    </location>
</feature>
<evidence type="ECO:0000256" key="7">
    <source>
        <dbReference type="SAM" id="Phobius"/>
    </source>
</evidence>
<dbReference type="InterPro" id="IPR036259">
    <property type="entry name" value="MFS_trans_sf"/>
</dbReference>
<evidence type="ECO:0000256" key="6">
    <source>
        <dbReference type="ARBA" id="ARBA00023136"/>
    </source>
</evidence>
<dbReference type="Gene3D" id="1.20.1250.20">
    <property type="entry name" value="MFS general substrate transporter like domains"/>
    <property type="match status" value="1"/>
</dbReference>
<protein>
    <submittedName>
        <fullName evidence="9">MFS transporter, DHA1 family, multidrug resistance protein</fullName>
    </submittedName>
</protein>
<evidence type="ECO:0000256" key="3">
    <source>
        <dbReference type="ARBA" id="ARBA00022448"/>
    </source>
</evidence>
<evidence type="ECO:0000259" key="8">
    <source>
        <dbReference type="PROSITE" id="PS50850"/>
    </source>
</evidence>
<accession>A0A1G9MUX1</accession>
<dbReference type="GO" id="GO:0005886">
    <property type="term" value="C:plasma membrane"/>
    <property type="evidence" value="ECO:0007669"/>
    <property type="project" value="UniProtKB-SubCell"/>
</dbReference>
<feature type="transmembrane region" description="Helical" evidence="7">
    <location>
        <begin position="218"/>
        <end position="242"/>
    </location>
</feature>
<feature type="domain" description="Major facilitator superfamily (MFS) profile" evidence="8">
    <location>
        <begin position="10"/>
        <end position="394"/>
    </location>
</feature>
<reference evidence="9 10" key="1">
    <citation type="submission" date="2016-10" db="EMBL/GenBank/DDBJ databases">
        <authorList>
            <person name="de Groot N.N."/>
        </authorList>
    </citation>
    <scope>NUCLEOTIDE SEQUENCE [LARGE SCALE GENOMIC DNA]</scope>
    <source>
        <strain evidence="9 10">DSM 1736</strain>
    </source>
</reference>
<keyword evidence="10" id="KW-1185">Reference proteome</keyword>
<organism evidence="9 10">
    <name type="scientific">Dendrosporobacter quercicolus</name>
    <dbReference type="NCBI Taxonomy" id="146817"/>
    <lineage>
        <taxon>Bacteria</taxon>
        <taxon>Bacillati</taxon>
        <taxon>Bacillota</taxon>
        <taxon>Negativicutes</taxon>
        <taxon>Selenomonadales</taxon>
        <taxon>Sporomusaceae</taxon>
        <taxon>Dendrosporobacter</taxon>
    </lineage>
</organism>
<dbReference type="SUPFAM" id="SSF103473">
    <property type="entry name" value="MFS general substrate transporter"/>
    <property type="match status" value="1"/>
</dbReference>
<feature type="transmembrane region" description="Helical" evidence="7">
    <location>
        <begin position="163"/>
        <end position="183"/>
    </location>
</feature>